<dbReference type="GO" id="GO:0009060">
    <property type="term" value="P:aerobic respiration"/>
    <property type="evidence" value="ECO:0007669"/>
    <property type="project" value="TreeGrafter"/>
</dbReference>
<evidence type="ECO:0000256" key="2">
    <source>
        <dbReference type="ARBA" id="ARBA00022692"/>
    </source>
</evidence>
<proteinExistence type="inferred from homology"/>
<dbReference type="AlphaFoldDB" id="A0A286RBS3"/>
<sequence length="427" mass="47140">MVGLIIETCVKIALALGVLMTAAAYLVLVERWIAAWVQDRIGPNRVGIPLTNIRLFGLGQPIADGVKLIFKEEYVPGHVDRVVYNLGPILTFVAAVAVYAVVPLGQVDLGIPGWRPIDLTIVPQFDAALVYLFAANGAAVYGVIAGGWASRNKYSLFGALRAAAQLIAYEIPLSLTLLVVALHAGSLRLDQMVLQQAQTGIWNIVLHPLTFLVFFVAVTAEAARLPFDLPETEQELVGGFHTEYSGMRLMTYLVSEFLHMVTAAVLIVLLFLGGWHFWGLTGTEPVAGIGGALLRIIVFTVKVLVVIWFFMMMRWSWPRFRFDQLMRLAWKVLIPWGMVPLVILVWWYSGGEEALGLEGGRALAVLAAINWAALIAVWMVTARLSPPSYDNRPRQDLVRLARQSEQAIPAGVRPTAKDWQPSFDNEE</sequence>
<feature type="transmembrane region" description="Helical" evidence="5">
    <location>
        <begin position="289"/>
        <end position="311"/>
    </location>
</feature>
<accession>A0A286RBS3</accession>
<dbReference type="InterPro" id="IPR018086">
    <property type="entry name" value="NADH_UbQ_OxRdtase_su1_CS"/>
</dbReference>
<name>A0A286RBS3_9BACT</name>
<feature type="region of interest" description="Disordered" evidence="7">
    <location>
        <begin position="404"/>
        <end position="427"/>
    </location>
</feature>
<comment type="similarity">
    <text evidence="5 6">Belongs to the complex I subunit 1 family.</text>
</comment>
<keyword evidence="5" id="KW-0874">Quinone</keyword>
<evidence type="ECO:0000313" key="9">
    <source>
        <dbReference type="Proteomes" id="UP000215086"/>
    </source>
</evidence>
<feature type="transmembrane region" description="Helical" evidence="5">
    <location>
        <begin position="201"/>
        <end position="220"/>
    </location>
</feature>
<reference evidence="8 9" key="1">
    <citation type="journal article" name="Front. Microbiol.">
        <title>Sugar Metabolism of the First Thermophilic Planctomycete Thermogutta terrifontis: Comparative Genomic and Transcriptomic Approaches.</title>
        <authorList>
            <person name="Elcheninov A.G."/>
            <person name="Menzel P."/>
            <person name="Gudbergsdottir S.R."/>
            <person name="Slesarev A.I."/>
            <person name="Kadnikov V.V."/>
            <person name="Krogh A."/>
            <person name="Bonch-Osmolovskaya E.A."/>
            <person name="Peng X."/>
            <person name="Kublanov I.V."/>
        </authorList>
    </citation>
    <scope>NUCLEOTIDE SEQUENCE [LARGE SCALE GENOMIC DNA]</scope>
    <source>
        <strain evidence="8 9">R1</strain>
    </source>
</reference>
<dbReference type="GO" id="GO:0016655">
    <property type="term" value="F:oxidoreductase activity, acting on NAD(P)H, quinone or similar compound as acceptor"/>
    <property type="evidence" value="ECO:0007669"/>
    <property type="project" value="UniProtKB-UniRule"/>
</dbReference>
<dbReference type="KEGG" id="ttf:THTE_0775"/>
<organism evidence="8 9">
    <name type="scientific">Thermogutta terrifontis</name>
    <dbReference type="NCBI Taxonomy" id="1331910"/>
    <lineage>
        <taxon>Bacteria</taxon>
        <taxon>Pseudomonadati</taxon>
        <taxon>Planctomycetota</taxon>
        <taxon>Planctomycetia</taxon>
        <taxon>Pirellulales</taxon>
        <taxon>Thermoguttaceae</taxon>
        <taxon>Thermogutta</taxon>
    </lineage>
</organism>
<feature type="transmembrane region" description="Helical" evidence="5">
    <location>
        <begin position="162"/>
        <end position="181"/>
    </location>
</feature>
<feature type="transmembrane region" description="Helical" evidence="5">
    <location>
        <begin position="82"/>
        <end position="102"/>
    </location>
</feature>
<dbReference type="GO" id="GO:0005886">
    <property type="term" value="C:plasma membrane"/>
    <property type="evidence" value="ECO:0007669"/>
    <property type="project" value="UniProtKB-SubCell"/>
</dbReference>
<evidence type="ECO:0000256" key="5">
    <source>
        <dbReference type="HAMAP-Rule" id="MF_01350"/>
    </source>
</evidence>
<keyword evidence="2 5" id="KW-0812">Transmembrane</keyword>
<feature type="transmembrane region" description="Helical" evidence="5">
    <location>
        <begin position="12"/>
        <end position="33"/>
    </location>
</feature>
<dbReference type="GO" id="GO:0003954">
    <property type="term" value="F:NADH dehydrogenase activity"/>
    <property type="evidence" value="ECO:0007669"/>
    <property type="project" value="TreeGrafter"/>
</dbReference>
<dbReference type="EMBL" id="CP018477">
    <property type="protein sequence ID" value="ASV73377.1"/>
    <property type="molecule type" value="Genomic_DNA"/>
</dbReference>
<dbReference type="HAMAP" id="MF_01350">
    <property type="entry name" value="NDH1_NuoH"/>
    <property type="match status" value="1"/>
</dbReference>
<feature type="transmembrane region" description="Helical" evidence="5">
    <location>
        <begin position="128"/>
        <end position="150"/>
    </location>
</feature>
<keyword evidence="5" id="KW-1003">Cell membrane</keyword>
<comment type="subcellular location">
    <subcellularLocation>
        <location evidence="5 6">Cell membrane</location>
        <topology evidence="5 6">Multi-pass membrane protein</topology>
    </subcellularLocation>
    <subcellularLocation>
        <location evidence="1">Membrane</location>
        <topology evidence="1">Multi-pass membrane protein</topology>
    </subcellularLocation>
</comment>
<evidence type="ECO:0000256" key="4">
    <source>
        <dbReference type="ARBA" id="ARBA00023136"/>
    </source>
</evidence>
<dbReference type="EC" id="7.1.1.-" evidence="5"/>
<comment type="subunit">
    <text evidence="5">NDH-1 is composed of 14 different subunits. Subunits NuoA, H, J, K, L, M, N constitute the membrane sector of the complex.</text>
</comment>
<evidence type="ECO:0000256" key="6">
    <source>
        <dbReference type="RuleBase" id="RU000471"/>
    </source>
</evidence>
<dbReference type="Pfam" id="PF00146">
    <property type="entry name" value="NADHdh"/>
    <property type="match status" value="1"/>
</dbReference>
<comment type="catalytic activity">
    <reaction evidence="5">
        <text>a quinone + NADH + 5 H(+)(in) = a quinol + NAD(+) + 4 H(+)(out)</text>
        <dbReference type="Rhea" id="RHEA:57888"/>
        <dbReference type="ChEBI" id="CHEBI:15378"/>
        <dbReference type="ChEBI" id="CHEBI:24646"/>
        <dbReference type="ChEBI" id="CHEBI:57540"/>
        <dbReference type="ChEBI" id="CHEBI:57945"/>
        <dbReference type="ChEBI" id="CHEBI:132124"/>
    </reaction>
</comment>
<dbReference type="GO" id="GO:0048038">
    <property type="term" value="F:quinone binding"/>
    <property type="evidence" value="ECO:0007669"/>
    <property type="project" value="UniProtKB-KW"/>
</dbReference>
<evidence type="ECO:0000313" key="8">
    <source>
        <dbReference type="EMBL" id="ASV73377.1"/>
    </source>
</evidence>
<feature type="transmembrane region" description="Helical" evidence="5">
    <location>
        <begin position="257"/>
        <end position="277"/>
    </location>
</feature>
<dbReference type="InterPro" id="IPR001694">
    <property type="entry name" value="NADH_UbQ_OxRdtase_su1/FPO"/>
</dbReference>
<keyword evidence="5 6" id="KW-0520">NAD</keyword>
<keyword evidence="9" id="KW-1185">Reference proteome</keyword>
<dbReference type="PROSITE" id="PS00667">
    <property type="entry name" value="COMPLEX1_ND1_1"/>
    <property type="match status" value="1"/>
</dbReference>
<keyword evidence="5" id="KW-1278">Translocase</keyword>
<feature type="transmembrane region" description="Helical" evidence="5">
    <location>
        <begin position="332"/>
        <end position="350"/>
    </location>
</feature>
<evidence type="ECO:0000256" key="7">
    <source>
        <dbReference type="SAM" id="MobiDB-lite"/>
    </source>
</evidence>
<dbReference type="PANTHER" id="PTHR11432">
    <property type="entry name" value="NADH DEHYDROGENASE SUBUNIT 1"/>
    <property type="match status" value="1"/>
</dbReference>
<comment type="function">
    <text evidence="5">NDH-1 shuttles electrons from NADH, via FMN and iron-sulfur (Fe-S) centers, to quinones in the respiratory chain. The immediate electron acceptor for the enzyme in this species is believed to be ubiquinone. Couples the redox reaction to proton translocation (for every two electrons transferred, four hydrogen ions are translocated across the cytoplasmic membrane), and thus conserves the redox energy in a proton gradient. This subunit may bind ubiquinone.</text>
</comment>
<dbReference type="Proteomes" id="UP000215086">
    <property type="component" value="Chromosome"/>
</dbReference>
<dbReference type="PANTHER" id="PTHR11432:SF3">
    <property type="entry name" value="NADH-UBIQUINONE OXIDOREDUCTASE CHAIN 1"/>
    <property type="match status" value="1"/>
</dbReference>
<dbReference type="RefSeq" id="WP_237260188.1">
    <property type="nucleotide sequence ID" value="NZ_CP018477.1"/>
</dbReference>
<keyword evidence="4 5" id="KW-0472">Membrane</keyword>
<feature type="transmembrane region" description="Helical" evidence="5">
    <location>
        <begin position="362"/>
        <end position="384"/>
    </location>
</feature>
<keyword evidence="5 8" id="KW-0830">Ubiquinone</keyword>
<evidence type="ECO:0000256" key="3">
    <source>
        <dbReference type="ARBA" id="ARBA00022989"/>
    </source>
</evidence>
<evidence type="ECO:0000256" key="1">
    <source>
        <dbReference type="ARBA" id="ARBA00004141"/>
    </source>
</evidence>
<keyword evidence="3 5" id="KW-1133">Transmembrane helix</keyword>
<protein>
    <recommendedName>
        <fullName evidence="5">NADH-quinone oxidoreductase subunit H</fullName>
        <ecNumber evidence="5">7.1.1.-</ecNumber>
    </recommendedName>
    <alternativeName>
        <fullName evidence="5">NADH dehydrogenase I subunit H</fullName>
    </alternativeName>
    <alternativeName>
        <fullName evidence="5">NDH-1 subunit H</fullName>
    </alternativeName>
</protein>
<gene>
    <name evidence="5" type="primary">nuoH</name>
    <name evidence="8" type="ORF">THTE_0775</name>
</gene>